<comment type="caution">
    <text evidence="1">The sequence shown here is derived from an EMBL/GenBank/DDBJ whole genome shotgun (WGS) entry which is preliminary data.</text>
</comment>
<dbReference type="PROSITE" id="PS51257">
    <property type="entry name" value="PROKAR_LIPOPROTEIN"/>
    <property type="match status" value="1"/>
</dbReference>
<gene>
    <name evidence="1" type="ORF">QW060_06590</name>
</gene>
<dbReference type="EMBL" id="JAUFQU010000001">
    <property type="protein sequence ID" value="MDN3706798.1"/>
    <property type="molecule type" value="Genomic_DNA"/>
</dbReference>
<dbReference type="Proteomes" id="UP001242368">
    <property type="component" value="Unassembled WGS sequence"/>
</dbReference>
<sequence length="164" mass="18893">MKKILFLATIAFMVSCSNEDANFNDNQQDKNSETKLARAGYTVEQMFDYRIIGGPDEGWYNEEKGDCSATDTSGCISLDWDIDRDTGTVVEMISKLKFNISHSRIIFQENRELAEELFEPIVVEGVMSNFFKLEHNFNTETQTDYFKIRRTSDNILVGVKKFKL</sequence>
<keyword evidence="2" id="KW-1185">Reference proteome</keyword>
<evidence type="ECO:0000313" key="2">
    <source>
        <dbReference type="Proteomes" id="UP001242368"/>
    </source>
</evidence>
<name>A0ABT8CQK5_9FLAO</name>
<protein>
    <submittedName>
        <fullName evidence="1">Uncharacterized protein</fullName>
    </submittedName>
</protein>
<proteinExistence type="predicted"/>
<organism evidence="1 2">
    <name type="scientific">Paenimyroides ceti</name>
    <dbReference type="NCBI Taxonomy" id="395087"/>
    <lineage>
        <taxon>Bacteria</taxon>
        <taxon>Pseudomonadati</taxon>
        <taxon>Bacteroidota</taxon>
        <taxon>Flavobacteriia</taxon>
        <taxon>Flavobacteriales</taxon>
        <taxon>Flavobacteriaceae</taxon>
        <taxon>Paenimyroides</taxon>
    </lineage>
</organism>
<reference evidence="2" key="1">
    <citation type="journal article" date="2019" name="Int. J. Syst. Evol. Microbiol.">
        <title>The Global Catalogue of Microorganisms (GCM) 10K type strain sequencing project: providing services to taxonomists for standard genome sequencing and annotation.</title>
        <authorList>
            <consortium name="The Broad Institute Genomics Platform"/>
            <consortium name="The Broad Institute Genome Sequencing Center for Infectious Disease"/>
            <person name="Wu L."/>
            <person name="Ma J."/>
        </authorList>
    </citation>
    <scope>NUCLEOTIDE SEQUENCE [LARGE SCALE GENOMIC DNA]</scope>
    <source>
        <strain evidence="2">CECT 7184</strain>
    </source>
</reference>
<accession>A0ABT8CQK5</accession>
<evidence type="ECO:0000313" key="1">
    <source>
        <dbReference type="EMBL" id="MDN3706798.1"/>
    </source>
</evidence>
<dbReference type="RefSeq" id="WP_290362851.1">
    <property type="nucleotide sequence ID" value="NZ_JAUFQU010000001.1"/>
</dbReference>